<dbReference type="GO" id="GO:0004045">
    <property type="term" value="F:peptidyl-tRNA hydrolase activity"/>
    <property type="evidence" value="ECO:0007669"/>
    <property type="project" value="UniProtKB-UniRule"/>
</dbReference>
<dbReference type="STRING" id="1938817.SAMN06296008_11022"/>
<dbReference type="FunFam" id="3.40.50.1470:FF:000001">
    <property type="entry name" value="Peptidyl-tRNA hydrolase"/>
    <property type="match status" value="1"/>
</dbReference>
<comment type="function">
    <text evidence="7">Hydrolyzes ribosome-free peptidyl-tRNAs (with 1 or more amino acids incorporated), which drop off the ribosome during protein synthesis, or as a result of ribosome stalling.</text>
</comment>
<feature type="active site" description="Proton acceptor" evidence="7">
    <location>
        <position position="19"/>
    </location>
</feature>
<organism evidence="8 9">
    <name type="scientific">Polynucleobacter kasalickyi</name>
    <dbReference type="NCBI Taxonomy" id="1938817"/>
    <lineage>
        <taxon>Bacteria</taxon>
        <taxon>Pseudomonadati</taxon>
        <taxon>Pseudomonadota</taxon>
        <taxon>Betaproteobacteria</taxon>
        <taxon>Burkholderiales</taxon>
        <taxon>Burkholderiaceae</taxon>
        <taxon>Polynucleobacter</taxon>
    </lineage>
</organism>
<dbReference type="Gene3D" id="3.40.50.1470">
    <property type="entry name" value="Peptidyl-tRNA hydrolase"/>
    <property type="match status" value="1"/>
</dbReference>
<reference evidence="8 9" key="1">
    <citation type="submission" date="2017-04" db="EMBL/GenBank/DDBJ databases">
        <authorList>
            <person name="Afonso C.L."/>
            <person name="Miller P.J."/>
            <person name="Scott M.A."/>
            <person name="Spackman E."/>
            <person name="Goraichik I."/>
            <person name="Dimitrov K.M."/>
            <person name="Suarez D.L."/>
            <person name="Swayne D.E."/>
        </authorList>
    </citation>
    <scope>NUCLEOTIDE SEQUENCE [LARGE SCALE GENOMIC DNA]</scope>
    <source>
        <strain evidence="8 9">VK13</strain>
    </source>
</reference>
<dbReference type="PROSITE" id="PS01196">
    <property type="entry name" value="PEPT_TRNA_HYDROL_2"/>
    <property type="match status" value="1"/>
</dbReference>
<dbReference type="RefSeq" id="WP_084283938.1">
    <property type="nucleotide sequence ID" value="NZ_FWXJ01000010.1"/>
</dbReference>
<evidence type="ECO:0000256" key="7">
    <source>
        <dbReference type="HAMAP-Rule" id="MF_00083"/>
    </source>
</evidence>
<feature type="binding site" evidence="7">
    <location>
        <position position="65"/>
    </location>
    <ligand>
        <name>tRNA</name>
        <dbReference type="ChEBI" id="CHEBI:17843"/>
    </ligand>
</feature>
<dbReference type="HAMAP" id="MF_00083">
    <property type="entry name" value="Pept_tRNA_hydro_bact"/>
    <property type="match status" value="1"/>
</dbReference>
<evidence type="ECO:0000256" key="3">
    <source>
        <dbReference type="ARBA" id="ARBA00022801"/>
    </source>
</evidence>
<comment type="subunit">
    <text evidence="7">Monomer.</text>
</comment>
<comment type="function">
    <text evidence="7">Catalyzes the release of premature peptidyl moieties from peptidyl-tRNA molecules trapped in stalled 50S ribosomal subunits, and thus maintains levels of free tRNAs and 50S ribosomes.</text>
</comment>
<evidence type="ECO:0000256" key="6">
    <source>
        <dbReference type="ARBA" id="ARBA00050038"/>
    </source>
</evidence>
<dbReference type="PANTHER" id="PTHR17224:SF1">
    <property type="entry name" value="PEPTIDYL-TRNA HYDROLASE"/>
    <property type="match status" value="1"/>
</dbReference>
<evidence type="ECO:0000313" key="9">
    <source>
        <dbReference type="Proteomes" id="UP000192708"/>
    </source>
</evidence>
<feature type="binding site" evidence="7">
    <location>
        <position position="14"/>
    </location>
    <ligand>
        <name>tRNA</name>
        <dbReference type="ChEBI" id="CHEBI:17843"/>
    </ligand>
</feature>
<evidence type="ECO:0000313" key="8">
    <source>
        <dbReference type="EMBL" id="SMC62992.1"/>
    </source>
</evidence>
<comment type="catalytic activity">
    <reaction evidence="7">
        <text>an N-acyl-L-alpha-aminoacyl-tRNA + H2O = an N-acyl-L-amino acid + a tRNA + H(+)</text>
        <dbReference type="Rhea" id="RHEA:54448"/>
        <dbReference type="Rhea" id="RHEA-COMP:10123"/>
        <dbReference type="Rhea" id="RHEA-COMP:13883"/>
        <dbReference type="ChEBI" id="CHEBI:15377"/>
        <dbReference type="ChEBI" id="CHEBI:15378"/>
        <dbReference type="ChEBI" id="CHEBI:59874"/>
        <dbReference type="ChEBI" id="CHEBI:78442"/>
        <dbReference type="ChEBI" id="CHEBI:138191"/>
        <dbReference type="EC" id="3.1.1.29"/>
    </reaction>
</comment>
<proteinExistence type="inferred from homology"/>
<dbReference type="GO" id="GO:0006515">
    <property type="term" value="P:protein quality control for misfolded or incompletely synthesized proteins"/>
    <property type="evidence" value="ECO:0007669"/>
    <property type="project" value="UniProtKB-UniRule"/>
</dbReference>
<accession>A0A1W2AR49</accession>
<dbReference type="NCBIfam" id="TIGR00447">
    <property type="entry name" value="pth"/>
    <property type="match status" value="1"/>
</dbReference>
<dbReference type="EC" id="3.1.1.29" evidence="1 7"/>
<feature type="binding site" evidence="7">
    <location>
        <position position="113"/>
    </location>
    <ligand>
        <name>tRNA</name>
        <dbReference type="ChEBI" id="CHEBI:17843"/>
    </ligand>
</feature>
<dbReference type="GO" id="GO:0005737">
    <property type="term" value="C:cytoplasm"/>
    <property type="evidence" value="ECO:0007669"/>
    <property type="project" value="UniProtKB-SubCell"/>
</dbReference>
<dbReference type="GO" id="GO:0072344">
    <property type="term" value="P:rescue of stalled ribosome"/>
    <property type="evidence" value="ECO:0007669"/>
    <property type="project" value="UniProtKB-UniRule"/>
</dbReference>
<dbReference type="PANTHER" id="PTHR17224">
    <property type="entry name" value="PEPTIDYL-TRNA HYDROLASE"/>
    <property type="match status" value="1"/>
</dbReference>
<dbReference type="AlphaFoldDB" id="A0A1W2AR49"/>
<evidence type="ECO:0000256" key="1">
    <source>
        <dbReference type="ARBA" id="ARBA00013260"/>
    </source>
</evidence>
<feature type="binding site" evidence="7">
    <location>
        <position position="67"/>
    </location>
    <ligand>
        <name>tRNA</name>
        <dbReference type="ChEBI" id="CHEBI:17843"/>
    </ligand>
</feature>
<dbReference type="Proteomes" id="UP000192708">
    <property type="component" value="Unassembled WGS sequence"/>
</dbReference>
<dbReference type="InterPro" id="IPR001328">
    <property type="entry name" value="Pept_tRNA_hydro"/>
</dbReference>
<comment type="similarity">
    <text evidence="5 7">Belongs to the PTH family.</text>
</comment>
<evidence type="ECO:0000256" key="4">
    <source>
        <dbReference type="ARBA" id="ARBA00022884"/>
    </source>
</evidence>
<dbReference type="Pfam" id="PF01195">
    <property type="entry name" value="Pept_tRNA_hydro"/>
    <property type="match status" value="1"/>
</dbReference>
<dbReference type="InterPro" id="IPR018171">
    <property type="entry name" value="Pept_tRNA_hydro_CS"/>
</dbReference>
<gene>
    <name evidence="7" type="primary">pth</name>
    <name evidence="8" type="ORF">SAMN06296008_11022</name>
</gene>
<evidence type="ECO:0000256" key="5">
    <source>
        <dbReference type="ARBA" id="ARBA00038063"/>
    </source>
</evidence>
<dbReference type="SUPFAM" id="SSF53178">
    <property type="entry name" value="Peptidyl-tRNA hydrolase-like"/>
    <property type="match status" value="1"/>
</dbReference>
<evidence type="ECO:0000256" key="2">
    <source>
        <dbReference type="ARBA" id="ARBA00022555"/>
    </source>
</evidence>
<feature type="site" description="Discriminates between blocked and unblocked aminoacyl-tRNA" evidence="7">
    <location>
        <position position="9"/>
    </location>
</feature>
<sequence length="195" mass="21925">MLLIIGLGNPTDQHKNDRHNAGFWLCDLIAQNIQATFKVEQKFKGEVAKGKLQGHDIWLLKPSTYMNLSGESVGQLMRFLQIKPTQLLVVHDELDLAPGVIRLKMGGGTGGHNGLKSIQSHIGTPDYLRLRVGIGHPRDFVEKGSPHQEVASYVLKRPPKPEMELIEDCFYQFMRVLPDVLNDDLPKAMKELHTL</sequence>
<keyword evidence="4 7" id="KW-0694">RNA-binding</keyword>
<comment type="subcellular location">
    <subcellularLocation>
        <location evidence="7">Cytoplasm</location>
    </subcellularLocation>
</comment>
<keyword evidence="2 7" id="KW-0820">tRNA-binding</keyword>
<dbReference type="EMBL" id="FWXJ01000010">
    <property type="protein sequence ID" value="SMC62992.1"/>
    <property type="molecule type" value="Genomic_DNA"/>
</dbReference>
<dbReference type="GO" id="GO:0000049">
    <property type="term" value="F:tRNA binding"/>
    <property type="evidence" value="ECO:0007669"/>
    <property type="project" value="UniProtKB-UniRule"/>
</dbReference>
<protein>
    <recommendedName>
        <fullName evidence="6 7">Peptidyl-tRNA hydrolase</fullName>
        <shortName evidence="7">Pth</shortName>
        <ecNumber evidence="1 7">3.1.1.29</ecNumber>
    </recommendedName>
</protein>
<dbReference type="CDD" id="cd00462">
    <property type="entry name" value="PTH"/>
    <property type="match status" value="1"/>
</dbReference>
<feature type="site" description="Stabilizes the basic form of H active site to accept a proton" evidence="7">
    <location>
        <position position="92"/>
    </location>
</feature>
<dbReference type="InterPro" id="IPR036416">
    <property type="entry name" value="Pept_tRNA_hydro_sf"/>
</dbReference>
<keyword evidence="7" id="KW-0963">Cytoplasm</keyword>
<keyword evidence="9" id="KW-1185">Reference proteome</keyword>
<dbReference type="OrthoDB" id="9800507at2"/>
<name>A0A1W2AR49_9BURK</name>
<keyword evidence="3 7" id="KW-0378">Hydrolase</keyword>